<keyword evidence="1" id="KW-0833">Ubl conjugation pathway</keyword>
<dbReference type="FunFam" id="1.25.10.10:FF:000300">
    <property type="entry name" value="U-box domain-containing protein 4"/>
    <property type="match status" value="1"/>
</dbReference>
<evidence type="ECO:0000256" key="2">
    <source>
        <dbReference type="PROSITE-ProRule" id="PRU00259"/>
    </source>
</evidence>
<dbReference type="EMBL" id="NMUH01003253">
    <property type="protein sequence ID" value="MQM04610.1"/>
    <property type="molecule type" value="Genomic_DNA"/>
</dbReference>
<dbReference type="SMART" id="SM00185">
    <property type="entry name" value="ARM"/>
    <property type="match status" value="5"/>
</dbReference>
<reference evidence="4" key="1">
    <citation type="submission" date="2017-07" db="EMBL/GenBank/DDBJ databases">
        <title>Taro Niue Genome Assembly and Annotation.</title>
        <authorList>
            <person name="Atibalentja N."/>
            <person name="Keating K."/>
            <person name="Fields C.J."/>
        </authorList>
    </citation>
    <scope>NUCLEOTIDE SEQUENCE</scope>
    <source>
        <strain evidence="4">Niue_2</strain>
        <tissue evidence="4">Leaf</tissue>
    </source>
</reference>
<dbReference type="OrthoDB" id="7537227at2759"/>
<dbReference type="PANTHER" id="PTHR23315">
    <property type="entry name" value="U BOX DOMAIN-CONTAINING"/>
    <property type="match status" value="1"/>
</dbReference>
<feature type="repeat" description="ARM" evidence="2">
    <location>
        <begin position="149"/>
        <end position="177"/>
    </location>
</feature>
<dbReference type="Pfam" id="PF25598">
    <property type="entry name" value="ARM_PUB"/>
    <property type="match status" value="1"/>
</dbReference>
<dbReference type="InterPro" id="IPR000225">
    <property type="entry name" value="Armadillo"/>
</dbReference>
<dbReference type="InterPro" id="IPR058678">
    <property type="entry name" value="ARM_PUB"/>
</dbReference>
<dbReference type="Proteomes" id="UP000652761">
    <property type="component" value="Unassembled WGS sequence"/>
</dbReference>
<evidence type="ECO:0000256" key="1">
    <source>
        <dbReference type="ARBA" id="ARBA00022786"/>
    </source>
</evidence>
<feature type="domain" description="U-box" evidence="3">
    <location>
        <begin position="155"/>
        <end position="314"/>
    </location>
</feature>
<organism evidence="4 5">
    <name type="scientific">Colocasia esculenta</name>
    <name type="common">Wild taro</name>
    <name type="synonym">Arum esculentum</name>
    <dbReference type="NCBI Taxonomy" id="4460"/>
    <lineage>
        <taxon>Eukaryota</taxon>
        <taxon>Viridiplantae</taxon>
        <taxon>Streptophyta</taxon>
        <taxon>Embryophyta</taxon>
        <taxon>Tracheophyta</taxon>
        <taxon>Spermatophyta</taxon>
        <taxon>Magnoliopsida</taxon>
        <taxon>Liliopsida</taxon>
        <taxon>Araceae</taxon>
        <taxon>Aroideae</taxon>
        <taxon>Colocasieae</taxon>
        <taxon>Colocasia</taxon>
    </lineage>
</organism>
<evidence type="ECO:0000313" key="5">
    <source>
        <dbReference type="Proteomes" id="UP000652761"/>
    </source>
</evidence>
<evidence type="ECO:0000313" key="4">
    <source>
        <dbReference type="EMBL" id="MQM04610.1"/>
    </source>
</evidence>
<evidence type="ECO:0000259" key="3">
    <source>
        <dbReference type="Pfam" id="PF25598"/>
    </source>
</evidence>
<dbReference type="SUPFAM" id="SSF48371">
    <property type="entry name" value="ARM repeat"/>
    <property type="match status" value="1"/>
</dbReference>
<proteinExistence type="predicted"/>
<dbReference type="InterPro" id="IPR016024">
    <property type="entry name" value="ARM-type_fold"/>
</dbReference>
<dbReference type="Pfam" id="PF00514">
    <property type="entry name" value="Arm"/>
    <property type="match status" value="1"/>
</dbReference>
<dbReference type="AlphaFoldDB" id="A0A843WPM2"/>
<dbReference type="Gene3D" id="1.25.10.10">
    <property type="entry name" value="Leucine-rich Repeat Variant"/>
    <property type="match status" value="2"/>
</dbReference>
<name>A0A843WPM2_COLES</name>
<comment type="caution">
    <text evidence="4">The sequence shown here is derived from an EMBL/GenBank/DDBJ whole genome shotgun (WGS) entry which is preliminary data.</text>
</comment>
<protein>
    <recommendedName>
        <fullName evidence="3">U-box domain-containing protein</fullName>
    </recommendedName>
</protein>
<keyword evidence="5" id="KW-1185">Reference proteome</keyword>
<accession>A0A843WPM2</accession>
<dbReference type="InterPro" id="IPR011989">
    <property type="entry name" value="ARM-like"/>
</dbReference>
<dbReference type="PROSITE" id="PS50176">
    <property type="entry name" value="ARM_REPEAT"/>
    <property type="match status" value="1"/>
</dbReference>
<sequence length="386" mass="41357">MPVVAGLVWVDGSAERGEGGPKTSDARNHEILARVQSDDEDCRVRAAIEIRLLTKASSKHREELAEAIEPLVEMLRLGARHCRVAALLALLNLAVKNERNKAKIVDAGALEPLTGFLQSTDTALLEHATAAILTLSAASINKPRIGTAGALPPLVNVLSNGNRQARVDAVLALYNLSTVPGNLAILLSVKPVPPLVDLLKSCRKSSKTAEKCCALLESLLNFDEGRTALTAEEGGVLALVEALEEGSLQGREHAVGALLTMCESDRRRYREVILGEGVVPGLLELTAEGTPKSRSQAHALLKLLRDSPDQRTELKAETLETIVCSIVSQVDSEECGEKAVKMLAEMVQVSMEQSLRHLQKRASTCTTPSKLAAPLRGCPPHEVPSK</sequence>
<dbReference type="PANTHER" id="PTHR23315:SF65">
    <property type="entry name" value="ARM REPEAT SUPERFAMILY PROTEIN"/>
    <property type="match status" value="1"/>
</dbReference>
<dbReference type="SMR" id="A0A843WPM2"/>
<gene>
    <name evidence="4" type="ORF">Taro_037412</name>
</gene>